<evidence type="ECO:0000313" key="2">
    <source>
        <dbReference type="Proteomes" id="UP000013085"/>
    </source>
</evidence>
<proteinExistence type="predicted"/>
<dbReference type="EMBL" id="AGYR01000006">
    <property type="protein sequence ID" value="ENZ19056.1"/>
    <property type="molecule type" value="Genomic_DNA"/>
</dbReference>
<dbReference type="AlphaFoldDB" id="A0A0E2HTL2"/>
<dbReference type="Proteomes" id="UP000013085">
    <property type="component" value="Unassembled WGS sequence"/>
</dbReference>
<protein>
    <submittedName>
        <fullName evidence="1">Uncharacterized protein</fullName>
    </submittedName>
</protein>
<gene>
    <name evidence="1" type="ORF">HMPREF1090_00928</name>
</gene>
<comment type="caution">
    <text evidence="1">The sequence shown here is derived from an EMBL/GenBank/DDBJ whole genome shotgun (WGS) entry which is preliminary data.</text>
</comment>
<organism evidence="1 2">
    <name type="scientific">[Clostridium] clostridioforme 90A8</name>
    <dbReference type="NCBI Taxonomy" id="999408"/>
    <lineage>
        <taxon>Bacteria</taxon>
        <taxon>Bacillati</taxon>
        <taxon>Bacillota</taxon>
        <taxon>Clostridia</taxon>
        <taxon>Lachnospirales</taxon>
        <taxon>Lachnospiraceae</taxon>
        <taxon>Enterocloster</taxon>
    </lineage>
</organism>
<accession>A0A0E2HTL2</accession>
<dbReference type="PATRIC" id="fig|999408.3.peg.988"/>
<name>A0A0E2HTL2_9FIRM</name>
<evidence type="ECO:0000313" key="1">
    <source>
        <dbReference type="EMBL" id="ENZ19056.1"/>
    </source>
</evidence>
<dbReference type="HOGENOM" id="CLU_2859746_0_0_9"/>
<reference evidence="1 2" key="1">
    <citation type="submission" date="2013-01" db="EMBL/GenBank/DDBJ databases">
        <title>The Genome Sequence of Clostridium clostridioforme 90A8.</title>
        <authorList>
            <consortium name="The Broad Institute Genome Sequencing Platform"/>
            <person name="Earl A."/>
            <person name="Ward D."/>
            <person name="Feldgarden M."/>
            <person name="Gevers D."/>
            <person name="Courvalin P."/>
            <person name="Lambert T."/>
            <person name="Walker B."/>
            <person name="Young S.K."/>
            <person name="Zeng Q."/>
            <person name="Gargeya S."/>
            <person name="Fitzgerald M."/>
            <person name="Haas B."/>
            <person name="Abouelleil A."/>
            <person name="Alvarado L."/>
            <person name="Arachchi H.M."/>
            <person name="Berlin A.M."/>
            <person name="Chapman S.B."/>
            <person name="Dewar J."/>
            <person name="Goldberg J."/>
            <person name="Griggs A."/>
            <person name="Gujja S."/>
            <person name="Hansen M."/>
            <person name="Howarth C."/>
            <person name="Imamovic A."/>
            <person name="Larimer J."/>
            <person name="McCowan C."/>
            <person name="Murphy C."/>
            <person name="Neiman D."/>
            <person name="Pearson M."/>
            <person name="Priest M."/>
            <person name="Roberts A."/>
            <person name="Saif S."/>
            <person name="Shea T."/>
            <person name="Sisk P."/>
            <person name="Sykes S."/>
            <person name="Wortman J."/>
            <person name="Nusbaum C."/>
            <person name="Birren B."/>
        </authorList>
    </citation>
    <scope>NUCLEOTIDE SEQUENCE [LARGE SCALE GENOMIC DNA]</scope>
    <source>
        <strain evidence="1 2">90A8</strain>
    </source>
</reference>
<dbReference type="RefSeq" id="WP_002583910.1">
    <property type="nucleotide sequence ID" value="NZ_KB850998.1"/>
</dbReference>
<sequence length="64" mass="7467">MTMQKEEERQNRVLKEIIDNAKELPVESQNLLLILARGMVFTRNCMMRQNAADQPRMPPDKHSA</sequence>
<dbReference type="GeneID" id="57964697"/>